<dbReference type="InterPro" id="IPR036866">
    <property type="entry name" value="RibonucZ/Hydroxyglut_hydro"/>
</dbReference>
<dbReference type="NCBIfam" id="NF001911">
    <property type="entry name" value="PRK00685.1"/>
    <property type="match status" value="1"/>
</dbReference>
<keyword evidence="1 2" id="KW-0378">Hydrolase</keyword>
<dbReference type="SUPFAM" id="SSF56281">
    <property type="entry name" value="Metallo-hydrolase/oxidoreductase"/>
    <property type="match status" value="1"/>
</dbReference>
<protein>
    <recommendedName>
        <fullName evidence="2">UPF0173 metal-dependent hydrolase FC89_GL000616</fullName>
    </recommendedName>
</protein>
<dbReference type="InterPro" id="IPR001279">
    <property type="entry name" value="Metallo-B-lactamas"/>
</dbReference>
<dbReference type="GO" id="GO:0016787">
    <property type="term" value="F:hydrolase activity"/>
    <property type="evidence" value="ECO:0007669"/>
    <property type="project" value="UniProtKB-UniRule"/>
</dbReference>
<dbReference type="PANTHER" id="PTHR43546:SF3">
    <property type="entry name" value="UPF0173 METAL-DEPENDENT HYDROLASE MJ1163"/>
    <property type="match status" value="1"/>
</dbReference>
<dbReference type="AlphaFoldDB" id="A0A0R1VLG7"/>
<dbReference type="PATRIC" id="fig|1423750.3.peg.638"/>
<keyword evidence="5" id="KW-1185">Reference proteome</keyword>
<evidence type="ECO:0000313" key="4">
    <source>
        <dbReference type="EMBL" id="KRM06471.1"/>
    </source>
</evidence>
<dbReference type="RefSeq" id="WP_057871385.1">
    <property type="nucleotide sequence ID" value="NZ_AZGB01000015.1"/>
</dbReference>
<dbReference type="InterPro" id="IPR022877">
    <property type="entry name" value="UPF0173"/>
</dbReference>
<comment type="similarity">
    <text evidence="2">Belongs to the UPF0173 family.</text>
</comment>
<dbReference type="Pfam" id="PF12706">
    <property type="entry name" value="Lactamase_B_2"/>
    <property type="match status" value="1"/>
</dbReference>
<dbReference type="Gene3D" id="3.60.15.10">
    <property type="entry name" value="Ribonuclease Z/Hydroxyacylglutathione hydrolase-like"/>
    <property type="match status" value="1"/>
</dbReference>
<comment type="caution">
    <text evidence="4">The sequence shown here is derived from an EMBL/GenBank/DDBJ whole genome shotgun (WGS) entry which is preliminary data.</text>
</comment>
<dbReference type="GeneID" id="98318653"/>
<evidence type="ECO:0000256" key="1">
    <source>
        <dbReference type="ARBA" id="ARBA00022801"/>
    </source>
</evidence>
<dbReference type="HAMAP" id="MF_00457">
    <property type="entry name" value="UPF0173"/>
    <property type="match status" value="1"/>
</dbReference>
<organism evidence="4 5">
    <name type="scientific">Liquorilactobacillus ghanensis DSM 18630</name>
    <dbReference type="NCBI Taxonomy" id="1423750"/>
    <lineage>
        <taxon>Bacteria</taxon>
        <taxon>Bacillati</taxon>
        <taxon>Bacillota</taxon>
        <taxon>Bacilli</taxon>
        <taxon>Lactobacillales</taxon>
        <taxon>Lactobacillaceae</taxon>
        <taxon>Liquorilactobacillus</taxon>
    </lineage>
</organism>
<dbReference type="PANTHER" id="PTHR43546">
    <property type="entry name" value="UPF0173 METAL-DEPENDENT HYDROLASE MJ1163-RELATED"/>
    <property type="match status" value="1"/>
</dbReference>
<evidence type="ECO:0000259" key="3">
    <source>
        <dbReference type="SMART" id="SM00849"/>
    </source>
</evidence>
<evidence type="ECO:0000313" key="5">
    <source>
        <dbReference type="Proteomes" id="UP000051451"/>
    </source>
</evidence>
<reference evidence="4 5" key="1">
    <citation type="journal article" date="2015" name="Genome Announc.">
        <title>Expanding the biotechnology potential of lactobacilli through comparative genomics of 213 strains and associated genera.</title>
        <authorList>
            <person name="Sun Z."/>
            <person name="Harris H.M."/>
            <person name="McCann A."/>
            <person name="Guo C."/>
            <person name="Argimon S."/>
            <person name="Zhang W."/>
            <person name="Yang X."/>
            <person name="Jeffery I.B."/>
            <person name="Cooney J.C."/>
            <person name="Kagawa T.F."/>
            <person name="Liu W."/>
            <person name="Song Y."/>
            <person name="Salvetti E."/>
            <person name="Wrobel A."/>
            <person name="Rasinkangas P."/>
            <person name="Parkhill J."/>
            <person name="Rea M.C."/>
            <person name="O'Sullivan O."/>
            <person name="Ritari J."/>
            <person name="Douillard F.P."/>
            <person name="Paul Ross R."/>
            <person name="Yang R."/>
            <person name="Briner A.E."/>
            <person name="Felis G.E."/>
            <person name="de Vos W.M."/>
            <person name="Barrangou R."/>
            <person name="Klaenhammer T.R."/>
            <person name="Caufield P.W."/>
            <person name="Cui Y."/>
            <person name="Zhang H."/>
            <person name="O'Toole P.W."/>
        </authorList>
    </citation>
    <scope>NUCLEOTIDE SEQUENCE [LARGE SCALE GENOMIC DNA]</scope>
    <source>
        <strain evidence="4 5">DSM 18630</strain>
    </source>
</reference>
<gene>
    <name evidence="4" type="ORF">FC89_GL000616</name>
</gene>
<feature type="domain" description="Metallo-beta-lactamase" evidence="3">
    <location>
        <begin position="7"/>
        <end position="193"/>
    </location>
</feature>
<proteinExistence type="inferred from homology"/>
<dbReference type="OrthoDB" id="9789133at2"/>
<dbReference type="EMBL" id="AZGB01000015">
    <property type="protein sequence ID" value="KRM06471.1"/>
    <property type="molecule type" value="Genomic_DNA"/>
</dbReference>
<dbReference type="SMART" id="SM00849">
    <property type="entry name" value="Lactamase_B"/>
    <property type="match status" value="1"/>
</dbReference>
<name>A0A0R1VLG7_9LACO</name>
<dbReference type="Proteomes" id="UP000051451">
    <property type="component" value="Unassembled WGS sequence"/>
</dbReference>
<dbReference type="STRING" id="1423750.FC89_GL000616"/>
<dbReference type="InterPro" id="IPR050114">
    <property type="entry name" value="UPF0173_UPF0282_UlaG_hydrolase"/>
</dbReference>
<accession>A0A0R1VLG7</accession>
<sequence length="227" mass="24356">MKGIWHGHAVLEFITENGKKILVDPFITGNPTTDLAVADCHPDYILLTHAHADHVGDTIKIAQQSQAVVVAIVELASYLQQQGLKTIGINYGGSVATDFGSFKMVPAWHTSALPQSDGSALPLGAAAGFELHLDHKVVYVAGDTCLFSDMKLINYGHGVDLACLPIGGHFTMGPQDALLAAEFVKAKQVLPTHFNTFPQIKQDVHAFLQQLPANSGLDVKAGETFEF</sequence>
<evidence type="ECO:0000256" key="2">
    <source>
        <dbReference type="HAMAP-Rule" id="MF_00457"/>
    </source>
</evidence>